<evidence type="ECO:0000313" key="2">
    <source>
        <dbReference type="EMBL" id="EEE57833.1"/>
    </source>
</evidence>
<evidence type="ECO:0000256" key="1">
    <source>
        <dbReference type="SAM" id="MobiDB-lite"/>
    </source>
</evidence>
<reference evidence="2" key="2">
    <citation type="submission" date="2008-12" db="EMBL/GenBank/DDBJ databases">
        <title>Improved gene annotation of the rice (Oryza sativa) genomes.</title>
        <authorList>
            <person name="Wang J."/>
            <person name="Li R."/>
            <person name="Fan W."/>
            <person name="Huang Q."/>
            <person name="Zhang J."/>
            <person name="Zhou Y."/>
            <person name="Hu Y."/>
            <person name="Zi S."/>
            <person name="Li J."/>
            <person name="Ni P."/>
            <person name="Zheng H."/>
            <person name="Zhang Y."/>
            <person name="Zhao M."/>
            <person name="Hao Q."/>
            <person name="McDermott J."/>
            <person name="Samudrala R."/>
            <person name="Kristiansen K."/>
            <person name="Wong G.K.-S."/>
        </authorList>
    </citation>
    <scope>NUCLEOTIDE SEQUENCE</scope>
</reference>
<organism evidence="2">
    <name type="scientific">Oryza sativa subsp. japonica</name>
    <name type="common">Rice</name>
    <dbReference type="NCBI Taxonomy" id="39947"/>
    <lineage>
        <taxon>Eukaryota</taxon>
        <taxon>Viridiplantae</taxon>
        <taxon>Streptophyta</taxon>
        <taxon>Embryophyta</taxon>
        <taxon>Tracheophyta</taxon>
        <taxon>Spermatophyta</taxon>
        <taxon>Magnoliopsida</taxon>
        <taxon>Liliopsida</taxon>
        <taxon>Poales</taxon>
        <taxon>Poaceae</taxon>
        <taxon>BOP clade</taxon>
        <taxon>Oryzoideae</taxon>
        <taxon>Oryzeae</taxon>
        <taxon>Oryzinae</taxon>
        <taxon>Oryza</taxon>
        <taxon>Oryza sativa</taxon>
    </lineage>
</organism>
<accession>A0A8J8XX96</accession>
<dbReference type="Proteomes" id="UP000007752">
    <property type="component" value="Chromosome 2"/>
</dbReference>
<gene>
    <name evidence="2" type="ORF">OsJ_08436</name>
</gene>
<dbReference type="EMBL" id="CM000139">
    <property type="protein sequence ID" value="EEE57833.1"/>
    <property type="molecule type" value="Genomic_DNA"/>
</dbReference>
<name>A0A8J8XX96_ORYSJ</name>
<reference evidence="2" key="1">
    <citation type="journal article" date="2005" name="PLoS Biol.">
        <title>The genomes of Oryza sativa: a history of duplications.</title>
        <authorList>
            <person name="Yu J."/>
            <person name="Wang J."/>
            <person name="Lin W."/>
            <person name="Li S."/>
            <person name="Li H."/>
            <person name="Zhou J."/>
            <person name="Ni P."/>
            <person name="Dong W."/>
            <person name="Hu S."/>
            <person name="Zeng C."/>
            <person name="Zhang J."/>
            <person name="Zhang Y."/>
            <person name="Li R."/>
            <person name="Xu Z."/>
            <person name="Li S."/>
            <person name="Li X."/>
            <person name="Zheng H."/>
            <person name="Cong L."/>
            <person name="Lin L."/>
            <person name="Yin J."/>
            <person name="Geng J."/>
            <person name="Li G."/>
            <person name="Shi J."/>
            <person name="Liu J."/>
            <person name="Lv H."/>
            <person name="Li J."/>
            <person name="Wang J."/>
            <person name="Deng Y."/>
            <person name="Ran L."/>
            <person name="Shi X."/>
            <person name="Wang X."/>
            <person name="Wu Q."/>
            <person name="Li C."/>
            <person name="Ren X."/>
            <person name="Wang J."/>
            <person name="Wang X."/>
            <person name="Li D."/>
            <person name="Liu D."/>
            <person name="Zhang X."/>
            <person name="Ji Z."/>
            <person name="Zhao W."/>
            <person name="Sun Y."/>
            <person name="Zhang Z."/>
            <person name="Bao J."/>
            <person name="Han Y."/>
            <person name="Dong L."/>
            <person name="Ji J."/>
            <person name="Chen P."/>
            <person name="Wu S."/>
            <person name="Liu J."/>
            <person name="Xiao Y."/>
            <person name="Bu D."/>
            <person name="Tan J."/>
            <person name="Yang L."/>
            <person name="Ye C."/>
            <person name="Zhang J."/>
            <person name="Xu J."/>
            <person name="Zhou Y."/>
            <person name="Yu Y."/>
            <person name="Zhang B."/>
            <person name="Zhuang S."/>
            <person name="Wei H."/>
            <person name="Liu B."/>
            <person name="Lei M."/>
            <person name="Yu H."/>
            <person name="Li Y."/>
            <person name="Xu H."/>
            <person name="Wei S."/>
            <person name="He X."/>
            <person name="Fang L."/>
            <person name="Zhang Z."/>
            <person name="Zhang Y."/>
            <person name="Huang X."/>
            <person name="Su Z."/>
            <person name="Tong W."/>
            <person name="Li J."/>
            <person name="Tong Z."/>
            <person name="Li S."/>
            <person name="Ye J."/>
            <person name="Wang L."/>
            <person name="Fang L."/>
            <person name="Lei T."/>
            <person name="Chen C."/>
            <person name="Chen H."/>
            <person name="Xu Z."/>
            <person name="Li H."/>
            <person name="Huang H."/>
            <person name="Zhang F."/>
            <person name="Xu H."/>
            <person name="Li N."/>
            <person name="Zhao C."/>
            <person name="Li S."/>
            <person name="Dong L."/>
            <person name="Huang Y."/>
            <person name="Li L."/>
            <person name="Xi Y."/>
            <person name="Qi Q."/>
            <person name="Li W."/>
            <person name="Zhang B."/>
            <person name="Hu W."/>
            <person name="Zhang Y."/>
            <person name="Tian X."/>
            <person name="Jiao Y."/>
            <person name="Liang X."/>
            <person name="Jin J."/>
            <person name="Gao L."/>
            <person name="Zheng W."/>
            <person name="Hao B."/>
            <person name="Liu S."/>
            <person name="Wang W."/>
            <person name="Yuan L."/>
            <person name="Cao M."/>
            <person name="McDermott J."/>
            <person name="Samudrala R."/>
            <person name="Wang J."/>
            <person name="Wong G.K."/>
            <person name="Yang H."/>
        </authorList>
    </citation>
    <scope>NUCLEOTIDE SEQUENCE [LARGE SCALE GENOMIC DNA]</scope>
</reference>
<protein>
    <submittedName>
        <fullName evidence="2">Uncharacterized protein</fullName>
    </submittedName>
</protein>
<proteinExistence type="predicted"/>
<feature type="region of interest" description="Disordered" evidence="1">
    <location>
        <begin position="1"/>
        <end position="26"/>
    </location>
</feature>
<sequence length="106" mass="10935">MPDGHKDGGGGGAFSPQGCPAAGNTGGFSTVAGHRRWWLDGRRGGLGHAGCESTFLDAGSSLATARSGLGDPDDGGRRRRDVSAMLGVVFERWQAARLAPARLFPL</sequence>
<dbReference type="AlphaFoldDB" id="A0A8J8XX96"/>